<evidence type="ECO:0000313" key="1">
    <source>
        <dbReference type="EMBL" id="RAK11991.1"/>
    </source>
</evidence>
<accession>A0A327XV02</accession>
<dbReference type="EMBL" id="QLMG01000045">
    <property type="protein sequence ID" value="RAK11991.1"/>
    <property type="molecule type" value="Genomic_DNA"/>
</dbReference>
<proteinExistence type="predicted"/>
<evidence type="ECO:0000313" key="2">
    <source>
        <dbReference type="Proteomes" id="UP000249165"/>
    </source>
</evidence>
<sequence length="97" mass="10851">MKWQFPAAEGPGEANKLSGRERAFWGIRARRPNGDFPPGGFSEEVAACRGPRCAEPRDLHEVRLPVETRAVRNICRDRRAVAPASVAERENIGQRNQ</sequence>
<reference evidence="1 2" key="1">
    <citation type="submission" date="2018-06" db="EMBL/GenBank/DDBJ databases">
        <title>Genomic Encyclopedia of Archaeal and Bacterial Type Strains, Phase II (KMG-II): from individual species to whole genera.</title>
        <authorList>
            <person name="Goeker M."/>
        </authorList>
    </citation>
    <scope>NUCLEOTIDE SEQUENCE [LARGE SCALE GENOMIC DNA]</scope>
    <source>
        <strain evidence="1 2">DSM 22011</strain>
    </source>
</reference>
<comment type="caution">
    <text evidence="1">The sequence shown here is derived from an EMBL/GenBank/DDBJ whole genome shotgun (WGS) entry which is preliminary data.</text>
</comment>
<dbReference type="OrthoDB" id="8638122at2"/>
<protein>
    <submittedName>
        <fullName evidence="1">Uncharacterized protein</fullName>
    </submittedName>
</protein>
<name>A0A327XV02_9RHOB</name>
<gene>
    <name evidence="1" type="ORF">ATI53_104511</name>
</gene>
<dbReference type="RefSeq" id="WP_111551046.1">
    <property type="nucleotide sequence ID" value="NZ_LIGK01000059.1"/>
</dbReference>
<dbReference type="AlphaFoldDB" id="A0A327XV02"/>
<organism evidence="1 2">
    <name type="scientific">Salipiger aestuarii</name>
    <dbReference type="NCBI Taxonomy" id="568098"/>
    <lineage>
        <taxon>Bacteria</taxon>
        <taxon>Pseudomonadati</taxon>
        <taxon>Pseudomonadota</taxon>
        <taxon>Alphaproteobacteria</taxon>
        <taxon>Rhodobacterales</taxon>
        <taxon>Roseobacteraceae</taxon>
        <taxon>Salipiger</taxon>
    </lineage>
</organism>
<dbReference type="Proteomes" id="UP000249165">
    <property type="component" value="Unassembled WGS sequence"/>
</dbReference>
<keyword evidence="2" id="KW-1185">Reference proteome</keyword>